<protein>
    <submittedName>
        <fullName evidence="3">Acyltransferase 3</fullName>
    </submittedName>
</protein>
<feature type="transmembrane region" description="Helical" evidence="1">
    <location>
        <begin position="37"/>
        <end position="58"/>
    </location>
</feature>
<evidence type="ECO:0000256" key="1">
    <source>
        <dbReference type="SAM" id="Phobius"/>
    </source>
</evidence>
<evidence type="ECO:0000313" key="4">
    <source>
        <dbReference type="Proteomes" id="UP000195221"/>
    </source>
</evidence>
<dbReference type="PANTHER" id="PTHR23028:SF53">
    <property type="entry name" value="ACYL_TRANSF_3 DOMAIN-CONTAINING PROTEIN"/>
    <property type="match status" value="1"/>
</dbReference>
<feature type="transmembrane region" description="Helical" evidence="1">
    <location>
        <begin position="64"/>
        <end position="84"/>
    </location>
</feature>
<dbReference type="InterPro" id="IPR002656">
    <property type="entry name" value="Acyl_transf_3_dom"/>
</dbReference>
<dbReference type="AlphaFoldDB" id="A0A242N5L6"/>
<dbReference type="PANTHER" id="PTHR23028">
    <property type="entry name" value="ACETYLTRANSFERASE"/>
    <property type="match status" value="1"/>
</dbReference>
<keyword evidence="3" id="KW-0012">Acyltransferase</keyword>
<keyword evidence="1" id="KW-0812">Transmembrane</keyword>
<dbReference type="GO" id="GO:0000271">
    <property type="term" value="P:polysaccharide biosynthetic process"/>
    <property type="evidence" value="ECO:0007669"/>
    <property type="project" value="TreeGrafter"/>
</dbReference>
<keyword evidence="1" id="KW-0472">Membrane</keyword>
<feature type="transmembrane region" description="Helical" evidence="1">
    <location>
        <begin position="164"/>
        <end position="184"/>
    </location>
</feature>
<accession>A0A242N5L6</accession>
<name>A0A242N5L6_CABSO</name>
<sequence length="416" mass="45591">MPDADHASTSLLLRKRREDLPMTSPARIAALDAGRTLAVIGVIAVHLAPWMVTSPVWLDTLANLGQYGVQCFFVISAITIFSSIEHDAQRLGATREVLRNFYVKRIARIAPLYYLAILGYTSIEFALHFVHGHIQTPHDLSDVFLNVLFIHAWFPSATDSVVPGGWSIGVEMFFYMIAPALVFVCRTLRGLIMVSLATALFALSCWYFGACDGGPACRVVNNEFFYFWPPMQLPCFIIGFWVWRLARDYLVGDRQLSSGACARLAAGGLAALVALFLAGTGRGLAHGVAPTFAALATAALMLLLTRVPFRLLKAPATVMLGKYSFGIYVWHFVAILVVRAVVRLDAVDDFAEDHAVLVFAVSMIAATALAYVGARITARRIEEPCARWVREWLGKDPADPARIRARSVAVDGTEGV</sequence>
<dbReference type="Proteomes" id="UP000195221">
    <property type="component" value="Unassembled WGS sequence"/>
</dbReference>
<comment type="caution">
    <text evidence="3">The sequence shown here is derived from an EMBL/GenBank/DDBJ whole genome shotgun (WGS) entry which is preliminary data.</text>
</comment>
<reference evidence="3 4" key="1">
    <citation type="submission" date="2017-03" db="EMBL/GenBank/DDBJ databases">
        <title>Genome analysis of strain PAMC 26577.</title>
        <authorList>
            <person name="Oh H.-M."/>
            <person name="Yang J.-A."/>
        </authorList>
    </citation>
    <scope>NUCLEOTIDE SEQUENCE [LARGE SCALE GENOMIC DNA]</scope>
    <source>
        <strain evidence="3 4">PAMC 26577</strain>
    </source>
</reference>
<organism evidence="3 4">
    <name type="scientific">Caballeronia sordidicola</name>
    <name type="common">Burkholderia sordidicola</name>
    <dbReference type="NCBI Taxonomy" id="196367"/>
    <lineage>
        <taxon>Bacteria</taxon>
        <taxon>Pseudomonadati</taxon>
        <taxon>Pseudomonadota</taxon>
        <taxon>Betaproteobacteria</taxon>
        <taxon>Burkholderiales</taxon>
        <taxon>Burkholderiaceae</taxon>
        <taxon>Caballeronia</taxon>
    </lineage>
</organism>
<feature type="domain" description="Acyltransferase 3" evidence="2">
    <location>
        <begin position="29"/>
        <end position="373"/>
    </location>
</feature>
<dbReference type="InterPro" id="IPR050879">
    <property type="entry name" value="Acyltransferase_3"/>
</dbReference>
<dbReference type="Pfam" id="PF01757">
    <property type="entry name" value="Acyl_transf_3"/>
    <property type="match status" value="1"/>
</dbReference>
<feature type="transmembrane region" description="Helical" evidence="1">
    <location>
        <begin position="224"/>
        <end position="243"/>
    </location>
</feature>
<proteinExistence type="predicted"/>
<dbReference type="GO" id="GO:0016747">
    <property type="term" value="F:acyltransferase activity, transferring groups other than amino-acyl groups"/>
    <property type="evidence" value="ECO:0007669"/>
    <property type="project" value="InterPro"/>
</dbReference>
<feature type="transmembrane region" description="Helical" evidence="1">
    <location>
        <begin position="191"/>
        <end position="209"/>
    </location>
</feature>
<feature type="transmembrane region" description="Helical" evidence="1">
    <location>
        <begin position="105"/>
        <end position="123"/>
    </location>
</feature>
<keyword evidence="1" id="KW-1133">Transmembrane helix</keyword>
<feature type="transmembrane region" description="Helical" evidence="1">
    <location>
        <begin position="325"/>
        <end position="342"/>
    </location>
</feature>
<evidence type="ECO:0000259" key="2">
    <source>
        <dbReference type="Pfam" id="PF01757"/>
    </source>
</evidence>
<dbReference type="EMBL" id="NBTZ01000019">
    <property type="protein sequence ID" value="OTP78965.1"/>
    <property type="molecule type" value="Genomic_DNA"/>
</dbReference>
<feature type="transmembrane region" description="Helical" evidence="1">
    <location>
        <begin position="354"/>
        <end position="374"/>
    </location>
</feature>
<gene>
    <name evidence="3" type="ORF">PAMC26577_02770</name>
</gene>
<feature type="transmembrane region" description="Helical" evidence="1">
    <location>
        <begin position="255"/>
        <end position="278"/>
    </location>
</feature>
<feature type="transmembrane region" description="Helical" evidence="1">
    <location>
        <begin position="284"/>
        <end position="304"/>
    </location>
</feature>
<dbReference type="GO" id="GO:0016020">
    <property type="term" value="C:membrane"/>
    <property type="evidence" value="ECO:0007669"/>
    <property type="project" value="TreeGrafter"/>
</dbReference>
<keyword evidence="3" id="KW-0808">Transferase</keyword>
<evidence type="ECO:0000313" key="3">
    <source>
        <dbReference type="EMBL" id="OTP78965.1"/>
    </source>
</evidence>